<evidence type="ECO:0000259" key="19">
    <source>
        <dbReference type="PROSITE" id="PS50125"/>
    </source>
</evidence>
<keyword evidence="11" id="KW-0675">Receptor</keyword>
<evidence type="ECO:0000256" key="13">
    <source>
        <dbReference type="ARBA" id="ARBA00023239"/>
    </source>
</evidence>
<dbReference type="InterPro" id="IPR029787">
    <property type="entry name" value="Nucleotide_cyclase"/>
</dbReference>
<evidence type="ECO:0000256" key="12">
    <source>
        <dbReference type="ARBA" id="ARBA00023180"/>
    </source>
</evidence>
<keyword evidence="4" id="KW-1003">Cell membrane</keyword>
<dbReference type="Gene3D" id="3.40.50.2300">
    <property type="match status" value="3"/>
</dbReference>
<feature type="domain" description="Guanylate cyclase" evidence="19">
    <location>
        <begin position="964"/>
        <end position="1094"/>
    </location>
</feature>
<feature type="transmembrane region" description="Helical" evidence="17">
    <location>
        <begin position="495"/>
        <end position="516"/>
    </location>
</feature>
<evidence type="ECO:0000256" key="3">
    <source>
        <dbReference type="ARBA" id="ARBA00012202"/>
    </source>
</evidence>
<keyword evidence="5 17" id="KW-0812">Transmembrane</keyword>
<evidence type="ECO:0000256" key="16">
    <source>
        <dbReference type="RuleBase" id="RU003431"/>
    </source>
</evidence>
<dbReference type="SMART" id="SM00044">
    <property type="entry name" value="CYCc"/>
    <property type="match status" value="1"/>
</dbReference>
<dbReference type="Gene3D" id="3.30.70.1230">
    <property type="entry name" value="Nucleotide cyclase"/>
    <property type="match status" value="1"/>
</dbReference>
<feature type="domain" description="Protein kinase" evidence="18">
    <location>
        <begin position="550"/>
        <end position="891"/>
    </location>
</feature>
<evidence type="ECO:0000256" key="15">
    <source>
        <dbReference type="RuleBase" id="RU000405"/>
    </source>
</evidence>
<protein>
    <recommendedName>
        <fullName evidence="3 16">Guanylate cyclase</fullName>
        <ecNumber evidence="3 16">4.6.1.2</ecNumber>
    </recommendedName>
</protein>
<dbReference type="SUPFAM" id="SSF53822">
    <property type="entry name" value="Periplasmic binding protein-like I"/>
    <property type="match status" value="1"/>
</dbReference>
<dbReference type="SUPFAM" id="SSF56112">
    <property type="entry name" value="Protein kinase-like (PK-like)"/>
    <property type="match status" value="1"/>
</dbReference>
<keyword evidence="20" id="KW-0418">Kinase</keyword>
<comment type="subcellular location">
    <subcellularLocation>
        <location evidence="2">Cell membrane</location>
        <topology evidence="2">Single-pass type I membrane protein</topology>
    </subcellularLocation>
</comment>
<keyword evidence="13 15" id="KW-0456">Lyase</keyword>
<dbReference type="Proteomes" id="UP001458880">
    <property type="component" value="Unassembled WGS sequence"/>
</dbReference>
<dbReference type="GO" id="GO:0005525">
    <property type="term" value="F:GTP binding"/>
    <property type="evidence" value="ECO:0007669"/>
    <property type="project" value="UniProtKB-KW"/>
</dbReference>
<dbReference type="PROSITE" id="PS50125">
    <property type="entry name" value="GUANYLATE_CYCLASE_2"/>
    <property type="match status" value="1"/>
</dbReference>
<dbReference type="GO" id="GO:0004672">
    <property type="term" value="F:protein kinase activity"/>
    <property type="evidence" value="ECO:0007669"/>
    <property type="project" value="InterPro"/>
</dbReference>
<dbReference type="InterPro" id="IPR001828">
    <property type="entry name" value="ANF_lig-bd_rcpt"/>
</dbReference>
<dbReference type="Pfam" id="PF07714">
    <property type="entry name" value="PK_Tyr_Ser-Thr"/>
    <property type="match status" value="1"/>
</dbReference>
<evidence type="ECO:0000256" key="1">
    <source>
        <dbReference type="ARBA" id="ARBA00001436"/>
    </source>
</evidence>
<keyword evidence="10 17" id="KW-0472">Membrane</keyword>
<keyword evidence="7" id="KW-0547">Nucleotide-binding</keyword>
<reference evidence="20 21" key="1">
    <citation type="journal article" date="2024" name="BMC Genomics">
        <title>De novo assembly and annotation of Popillia japonica's genome with initial clues to its potential as an invasive pest.</title>
        <authorList>
            <person name="Cucini C."/>
            <person name="Boschi S."/>
            <person name="Funari R."/>
            <person name="Cardaioli E."/>
            <person name="Iannotti N."/>
            <person name="Marturano G."/>
            <person name="Paoli F."/>
            <person name="Bruttini M."/>
            <person name="Carapelli A."/>
            <person name="Frati F."/>
            <person name="Nardi F."/>
        </authorList>
    </citation>
    <scope>NUCLEOTIDE SEQUENCE [LARGE SCALE GENOMIC DNA]</scope>
    <source>
        <strain evidence="20">DMR45628</strain>
    </source>
</reference>
<dbReference type="FunFam" id="3.30.70.1230:FF:000004">
    <property type="entry name" value="Guanylate cyclase"/>
    <property type="match status" value="1"/>
</dbReference>
<keyword evidence="12" id="KW-0325">Glycoprotein</keyword>
<evidence type="ECO:0000256" key="6">
    <source>
        <dbReference type="ARBA" id="ARBA00022729"/>
    </source>
</evidence>
<evidence type="ECO:0000259" key="18">
    <source>
        <dbReference type="PROSITE" id="PS50011"/>
    </source>
</evidence>
<dbReference type="InterPro" id="IPR001245">
    <property type="entry name" value="Ser-Thr/Tyr_kinase_cat_dom"/>
</dbReference>
<dbReference type="PROSITE" id="PS00452">
    <property type="entry name" value="GUANYLATE_CYCLASE_1"/>
    <property type="match status" value="1"/>
</dbReference>
<evidence type="ECO:0000256" key="10">
    <source>
        <dbReference type="ARBA" id="ARBA00023136"/>
    </source>
</evidence>
<evidence type="ECO:0000256" key="8">
    <source>
        <dbReference type="ARBA" id="ARBA00022989"/>
    </source>
</evidence>
<comment type="catalytic activity">
    <reaction evidence="1 16">
        <text>GTP = 3',5'-cyclic GMP + diphosphate</text>
        <dbReference type="Rhea" id="RHEA:13665"/>
        <dbReference type="ChEBI" id="CHEBI:33019"/>
        <dbReference type="ChEBI" id="CHEBI:37565"/>
        <dbReference type="ChEBI" id="CHEBI:57746"/>
        <dbReference type="EC" id="4.6.1.2"/>
    </reaction>
</comment>
<dbReference type="EMBL" id="JASPKY010000182">
    <property type="protein sequence ID" value="KAK9723099.1"/>
    <property type="molecule type" value="Genomic_DNA"/>
</dbReference>
<dbReference type="Gene3D" id="1.10.510.10">
    <property type="entry name" value="Transferase(Phosphotransferase) domain 1"/>
    <property type="match status" value="2"/>
</dbReference>
<dbReference type="GO" id="GO:0001653">
    <property type="term" value="F:peptide receptor activity"/>
    <property type="evidence" value="ECO:0007669"/>
    <property type="project" value="TreeGrafter"/>
</dbReference>
<dbReference type="Pfam" id="PF00211">
    <property type="entry name" value="Guanylate_cyc"/>
    <property type="match status" value="1"/>
</dbReference>
<evidence type="ECO:0000256" key="5">
    <source>
        <dbReference type="ARBA" id="ARBA00022692"/>
    </source>
</evidence>
<dbReference type="EC" id="4.6.1.2" evidence="3 16"/>
<dbReference type="AlphaFoldDB" id="A0AAW1KNY2"/>
<evidence type="ECO:0000256" key="11">
    <source>
        <dbReference type="ARBA" id="ARBA00023170"/>
    </source>
</evidence>
<dbReference type="GO" id="GO:0005886">
    <property type="term" value="C:plasma membrane"/>
    <property type="evidence" value="ECO:0007669"/>
    <property type="project" value="UniProtKB-SubCell"/>
</dbReference>
<dbReference type="PANTHER" id="PTHR11920:SF494">
    <property type="entry name" value="ATRIAL NATRIURETIC PEPTIDE RECEPTOR 2"/>
    <property type="match status" value="1"/>
</dbReference>
<proteinExistence type="inferred from homology"/>
<dbReference type="InterPro" id="IPR011009">
    <property type="entry name" value="Kinase-like_dom_sf"/>
</dbReference>
<gene>
    <name evidence="20" type="ORF">QE152_g19309</name>
</gene>
<dbReference type="GO" id="GO:0004383">
    <property type="term" value="F:guanylate cyclase activity"/>
    <property type="evidence" value="ECO:0007669"/>
    <property type="project" value="UniProtKB-EC"/>
</dbReference>
<comment type="similarity">
    <text evidence="15">Belongs to the adenylyl cyclase class-4/guanylyl cyclase family.</text>
</comment>
<dbReference type="CDD" id="cd14042">
    <property type="entry name" value="PK_GC-A_B"/>
    <property type="match status" value="1"/>
</dbReference>
<dbReference type="GO" id="GO:0004016">
    <property type="term" value="F:adenylate cyclase activity"/>
    <property type="evidence" value="ECO:0007669"/>
    <property type="project" value="TreeGrafter"/>
</dbReference>
<keyword evidence="14 16" id="KW-0141">cGMP biosynthesis</keyword>
<sequence>MRVQISIDKLTNAVVQKRQIASDQSRCANSAPHSILAEELVNIAGCSIVTESCSVNKESRDCELVCTEDECTIRIGVILPNSDSYIVNLDAAISEIQNATNDIQNQTILPDYVYFEIIGYDDKCVQADATVHAVNAYIDDCVHVIFGPVCDYCLAGVGRLARFLASYGIPVFTPGGFVYDFTKNKTTCDDEFYMVVNSGLVDHRSFGLLLYQLFARYNLSKSALLYEKSDRNEVGGQNTCQLLQMSVLEELLNINEFKYHDGDMQLLKYSYDEYVKSVIGVDYGITTICASHTNTRKFLLEAEKLNLMSNGEYIFFTIDLYNDAKIPSQPWYDPDDTDENNARAKKAYGSVFMITPYVEAFYAAKNETLSDLRGSILLEGIYDGLMLYAHALSDILSERNESSLVKGIEIINNVLGTNIQGKRENVSVNCNGQRIGRYALTQMNEEQTAFQIVAEYYTGETLQFLTDVRWPGGTDPKDTPTCGYDNSKCPSEVNVLLIVISVALALALVIFSVYLYRHYKLEADLAAMSWKVNWDEIIWLPNRKTRSSLYSTGSLTKRGSLITMQSEADGFSLAGDRQVYTDVAYYKGTRAAIKKLKDVKIEINRSQLLHLKVMKDLSHDHLVKFFGVSLEIPHCCILTEYCPKGSLQDILENDQVKLDTVFRMSLIFDIVKGMHYLHNSDIKSHGSLKSSNCVVDSRFVLKITDFGLHFLREYTAEDYNDTTSHSYWQRQLWTAPEFLRMTNPPRNGSQKGDVYSFAIIVHEIITREGPFYLGDDRIMSSKALPTDNSPGREVATSTSPRRAVSPLLEVRRPHCTLNCDNCNAILEDRFKHLKIVDAVRSGSDAFSQPLRPVIIENTCDDEVASLMRRCWAEDSADRPDFTALKNTVRKLNKEYDNGSILDNLLSRMEQYANNLETLVDERTADYLDQKRKCEELLYQLLPKSVALQLITGKSVIAEIFDNVTIYFSDIVGFTSLSAQSTPLQVVDLLNDLYTCFDSVIGGYDVYKVETIGDAYMVVSGLPERNANMHAAEIARMSLALLNQVKTFKIRHRPEEPLKLRIGMHTGPCVAGVVGLKMPRYCLFGDTVNTASRMESNGLPLKIHVSGDTKAVLDTFQTFDLECRGEIDIKGKGKMTTYWLKGESKRFENNSSTTIVMRKDVVQNPIYKKDITIPNNISSDNQEKLDESGVPLLSVTSNEYHH</sequence>
<dbReference type="PANTHER" id="PTHR11920">
    <property type="entry name" value="GUANYLYL CYCLASE"/>
    <property type="match status" value="1"/>
</dbReference>
<evidence type="ECO:0000313" key="21">
    <source>
        <dbReference type="Proteomes" id="UP001458880"/>
    </source>
</evidence>
<organism evidence="20 21">
    <name type="scientific">Popillia japonica</name>
    <name type="common">Japanese beetle</name>
    <dbReference type="NCBI Taxonomy" id="7064"/>
    <lineage>
        <taxon>Eukaryota</taxon>
        <taxon>Metazoa</taxon>
        <taxon>Ecdysozoa</taxon>
        <taxon>Arthropoda</taxon>
        <taxon>Hexapoda</taxon>
        <taxon>Insecta</taxon>
        <taxon>Pterygota</taxon>
        <taxon>Neoptera</taxon>
        <taxon>Endopterygota</taxon>
        <taxon>Coleoptera</taxon>
        <taxon>Polyphaga</taxon>
        <taxon>Scarabaeiformia</taxon>
        <taxon>Scarabaeidae</taxon>
        <taxon>Rutelinae</taxon>
        <taxon>Popillia</taxon>
    </lineage>
</organism>
<evidence type="ECO:0000256" key="2">
    <source>
        <dbReference type="ARBA" id="ARBA00004251"/>
    </source>
</evidence>
<dbReference type="GO" id="GO:0005524">
    <property type="term" value="F:ATP binding"/>
    <property type="evidence" value="ECO:0007669"/>
    <property type="project" value="InterPro"/>
</dbReference>
<comment type="caution">
    <text evidence="20">The sequence shown here is derived from an EMBL/GenBank/DDBJ whole genome shotgun (WGS) entry which is preliminary data.</text>
</comment>
<dbReference type="CDD" id="cd07302">
    <property type="entry name" value="CHD"/>
    <property type="match status" value="1"/>
</dbReference>
<keyword evidence="20" id="KW-0808">Transferase</keyword>
<evidence type="ECO:0000256" key="9">
    <source>
        <dbReference type="ARBA" id="ARBA00023134"/>
    </source>
</evidence>
<dbReference type="InterPro" id="IPR028082">
    <property type="entry name" value="Peripla_BP_I"/>
</dbReference>
<evidence type="ECO:0000256" key="14">
    <source>
        <dbReference type="ARBA" id="ARBA00023293"/>
    </source>
</evidence>
<name>A0AAW1KNY2_POPJA</name>
<dbReference type="Pfam" id="PF01094">
    <property type="entry name" value="ANF_receptor"/>
    <property type="match status" value="1"/>
</dbReference>
<keyword evidence="8 17" id="KW-1133">Transmembrane helix</keyword>
<dbReference type="InterPro" id="IPR000719">
    <property type="entry name" value="Prot_kinase_dom"/>
</dbReference>
<evidence type="ECO:0000256" key="4">
    <source>
        <dbReference type="ARBA" id="ARBA00022475"/>
    </source>
</evidence>
<evidence type="ECO:0000313" key="20">
    <source>
        <dbReference type="EMBL" id="KAK9723099.1"/>
    </source>
</evidence>
<keyword evidence="9" id="KW-0342">GTP-binding</keyword>
<dbReference type="PROSITE" id="PS50011">
    <property type="entry name" value="PROTEIN_KINASE_DOM"/>
    <property type="match status" value="1"/>
</dbReference>
<evidence type="ECO:0000256" key="7">
    <source>
        <dbReference type="ARBA" id="ARBA00022741"/>
    </source>
</evidence>
<dbReference type="GO" id="GO:0035556">
    <property type="term" value="P:intracellular signal transduction"/>
    <property type="evidence" value="ECO:0007669"/>
    <property type="project" value="InterPro"/>
</dbReference>
<dbReference type="InterPro" id="IPR018297">
    <property type="entry name" value="A/G_cyclase_CS"/>
</dbReference>
<dbReference type="PRINTS" id="PR00255">
    <property type="entry name" value="NATPEPTIDER"/>
</dbReference>
<dbReference type="SUPFAM" id="SSF55073">
    <property type="entry name" value="Nucleotide cyclase"/>
    <property type="match status" value="1"/>
</dbReference>
<evidence type="ECO:0000256" key="17">
    <source>
        <dbReference type="SAM" id="Phobius"/>
    </source>
</evidence>
<dbReference type="GO" id="GO:0007168">
    <property type="term" value="P:receptor guanylyl cyclase signaling pathway"/>
    <property type="evidence" value="ECO:0007669"/>
    <property type="project" value="TreeGrafter"/>
</dbReference>
<keyword evidence="21" id="KW-1185">Reference proteome</keyword>
<keyword evidence="6" id="KW-0732">Signal</keyword>
<dbReference type="InterPro" id="IPR001170">
    <property type="entry name" value="ANPR/GUC"/>
</dbReference>
<dbReference type="InterPro" id="IPR050401">
    <property type="entry name" value="Cyclic_nucleotide_synthase"/>
</dbReference>
<accession>A0AAW1KNY2</accession>
<dbReference type="InterPro" id="IPR001054">
    <property type="entry name" value="A/G_cyclase"/>
</dbReference>